<evidence type="ECO:0008006" key="12">
    <source>
        <dbReference type="Google" id="ProtNLM"/>
    </source>
</evidence>
<evidence type="ECO:0000256" key="8">
    <source>
        <dbReference type="SAM" id="Phobius"/>
    </source>
</evidence>
<dbReference type="PANTHER" id="PTHR23037:SF35">
    <property type="entry name" value="FIBRONECTIN TYPE-III DOMAIN-CONTAINING PROTEIN"/>
    <property type="match status" value="1"/>
</dbReference>
<evidence type="ECO:0000256" key="3">
    <source>
        <dbReference type="ARBA" id="ARBA00022729"/>
    </source>
</evidence>
<keyword evidence="3 9" id="KW-0732">Signal</keyword>
<reference evidence="10 11" key="1">
    <citation type="submission" date="2024-02" db="EMBL/GenBank/DDBJ databases">
        <title>Chromosome-level genome assembly of the Eurasian Minnow (Phoxinus phoxinus).</title>
        <authorList>
            <person name="Oriowo T.O."/>
            <person name="Martin S."/>
            <person name="Stange M."/>
            <person name="Chrysostomakis Y."/>
            <person name="Brown T."/>
            <person name="Winkler S."/>
            <person name="Kukowka S."/>
            <person name="Myers E.W."/>
            <person name="Bohne A."/>
        </authorList>
    </citation>
    <scope>NUCLEOTIDE SEQUENCE [LARGE SCALE GENOMIC DNA]</scope>
    <source>
        <strain evidence="10">ZFMK-TIS-60720</strain>
        <tissue evidence="10">Whole Organism</tissue>
    </source>
</reference>
<evidence type="ECO:0000256" key="1">
    <source>
        <dbReference type="ARBA" id="ARBA00004167"/>
    </source>
</evidence>
<dbReference type="Proteomes" id="UP001364617">
    <property type="component" value="Unassembled WGS sequence"/>
</dbReference>
<sequence>MNNWSVYLLVVLALLFASKSSAADAAADYDYEDDFEDTDNSGDYIIDAAMGDINPDQIVFKISSTSHGITLTWSTPPPKKSPKCYSTEVQYKSQCVNDWKRGQMIEVKQEHEVYNLSLSTSIKTNYDFRIRMRLWCVDKNWSNWTKVQSWGNNKGACVVESPVVESPVSIWVYILIIVLPLTGLLLVYLLAQQGVRRLILPKVPDLKHFKNEIMDIDQSQCWGNLTQLNDECTTTDIEIIDKNETEEQHQTLVIQPINTSSKQHDNMYCVYSSETSGENTEPQYSQMVLGYITL</sequence>
<keyword evidence="2 8" id="KW-0812">Transmembrane</keyword>
<keyword evidence="6" id="KW-1015">Disulfide bond</keyword>
<evidence type="ECO:0000256" key="9">
    <source>
        <dbReference type="SAM" id="SignalP"/>
    </source>
</evidence>
<comment type="subcellular location">
    <subcellularLocation>
        <location evidence="1">Membrane</location>
        <topology evidence="1">Single-pass membrane protein</topology>
    </subcellularLocation>
</comment>
<evidence type="ECO:0000256" key="5">
    <source>
        <dbReference type="ARBA" id="ARBA00023136"/>
    </source>
</evidence>
<evidence type="ECO:0000256" key="4">
    <source>
        <dbReference type="ARBA" id="ARBA00022989"/>
    </source>
</evidence>
<dbReference type="InterPro" id="IPR036116">
    <property type="entry name" value="FN3_sf"/>
</dbReference>
<keyword evidence="11" id="KW-1185">Reference proteome</keyword>
<dbReference type="EMBL" id="JAYKXH010000005">
    <property type="protein sequence ID" value="KAK7169311.1"/>
    <property type="molecule type" value="Genomic_DNA"/>
</dbReference>
<evidence type="ECO:0000256" key="7">
    <source>
        <dbReference type="ARBA" id="ARBA00023170"/>
    </source>
</evidence>
<comment type="caution">
    <text evidence="10">The sequence shown here is derived from an EMBL/GenBank/DDBJ whole genome shotgun (WGS) entry which is preliminary data.</text>
</comment>
<gene>
    <name evidence="10" type="ORF">R3I93_005323</name>
</gene>
<proteinExistence type="predicted"/>
<keyword evidence="5 8" id="KW-0472">Membrane</keyword>
<dbReference type="AlphaFoldDB" id="A0AAN9HAH2"/>
<dbReference type="PANTHER" id="PTHR23037">
    <property type="entry name" value="CYTOKINE RECEPTOR"/>
    <property type="match status" value="1"/>
</dbReference>
<feature type="chain" id="PRO_5043019346" description="Fibronectin type-III domain-containing protein" evidence="9">
    <location>
        <begin position="23"/>
        <end position="294"/>
    </location>
</feature>
<keyword evidence="4 8" id="KW-1133">Transmembrane helix</keyword>
<dbReference type="GO" id="GO:0004896">
    <property type="term" value="F:cytokine receptor activity"/>
    <property type="evidence" value="ECO:0007669"/>
    <property type="project" value="TreeGrafter"/>
</dbReference>
<dbReference type="Gene3D" id="2.60.40.10">
    <property type="entry name" value="Immunoglobulins"/>
    <property type="match status" value="1"/>
</dbReference>
<dbReference type="GO" id="GO:0009897">
    <property type="term" value="C:external side of plasma membrane"/>
    <property type="evidence" value="ECO:0007669"/>
    <property type="project" value="TreeGrafter"/>
</dbReference>
<evidence type="ECO:0000313" key="10">
    <source>
        <dbReference type="EMBL" id="KAK7169311.1"/>
    </source>
</evidence>
<evidence type="ECO:0000256" key="6">
    <source>
        <dbReference type="ARBA" id="ARBA00023157"/>
    </source>
</evidence>
<keyword evidence="7" id="KW-0675">Receptor</keyword>
<accession>A0AAN9HAH2</accession>
<organism evidence="10 11">
    <name type="scientific">Phoxinus phoxinus</name>
    <name type="common">Eurasian minnow</name>
    <dbReference type="NCBI Taxonomy" id="58324"/>
    <lineage>
        <taxon>Eukaryota</taxon>
        <taxon>Metazoa</taxon>
        <taxon>Chordata</taxon>
        <taxon>Craniata</taxon>
        <taxon>Vertebrata</taxon>
        <taxon>Euteleostomi</taxon>
        <taxon>Actinopterygii</taxon>
        <taxon>Neopterygii</taxon>
        <taxon>Teleostei</taxon>
        <taxon>Ostariophysi</taxon>
        <taxon>Cypriniformes</taxon>
        <taxon>Leuciscidae</taxon>
        <taxon>Phoxininae</taxon>
        <taxon>Phoxinus</taxon>
    </lineage>
</organism>
<dbReference type="SUPFAM" id="SSF49265">
    <property type="entry name" value="Fibronectin type III"/>
    <property type="match status" value="1"/>
</dbReference>
<feature type="signal peptide" evidence="9">
    <location>
        <begin position="1"/>
        <end position="22"/>
    </location>
</feature>
<evidence type="ECO:0000313" key="11">
    <source>
        <dbReference type="Proteomes" id="UP001364617"/>
    </source>
</evidence>
<feature type="transmembrane region" description="Helical" evidence="8">
    <location>
        <begin position="170"/>
        <end position="191"/>
    </location>
</feature>
<name>A0AAN9HAH2_9TELE</name>
<evidence type="ECO:0000256" key="2">
    <source>
        <dbReference type="ARBA" id="ARBA00022692"/>
    </source>
</evidence>
<dbReference type="InterPro" id="IPR013783">
    <property type="entry name" value="Ig-like_fold"/>
</dbReference>
<protein>
    <recommendedName>
        <fullName evidence="12">Fibronectin type-III domain-containing protein</fullName>
    </recommendedName>
</protein>